<name>A0ABV1MTS3_9BACI</name>
<dbReference type="Proteomes" id="UP001478862">
    <property type="component" value="Unassembled WGS sequence"/>
</dbReference>
<keyword evidence="2" id="KW-1185">Reference proteome</keyword>
<reference evidence="1 2" key="1">
    <citation type="submission" date="2024-06" db="EMBL/GenBank/DDBJ databases">
        <title>Lysinibacillus zambalefons sp. nov., a Novel Firmicute Isolated from the Poon Bato Zambales Hyperalkaline Spring.</title>
        <authorList>
            <person name="Aja J.A."/>
            <person name="Lazaro J.E.H."/>
            <person name="Llorin L.D."/>
            <person name="Lim K.R."/>
            <person name="Teodosio J."/>
            <person name="Dalisay D.S."/>
        </authorList>
    </citation>
    <scope>NUCLEOTIDE SEQUENCE [LARGE SCALE GENOMIC DNA]</scope>
    <source>
        <strain evidence="1 2">M3</strain>
    </source>
</reference>
<gene>
    <name evidence="1" type="ORF">ABNX05_14850</name>
</gene>
<evidence type="ECO:0000313" key="1">
    <source>
        <dbReference type="EMBL" id="MEQ6355906.1"/>
    </source>
</evidence>
<protein>
    <recommendedName>
        <fullName evidence="3">Pullulanase</fullName>
    </recommendedName>
</protein>
<sequence length="95" mass="10979">MIIIPNSEDTKVKVSAVFSFDEIAVEYDMSNLPQPENKPGKSAELFYDKETKELFYEYKDIPKTELELLQEENEKFKISQADQDENIMLLLLGGN</sequence>
<evidence type="ECO:0000313" key="2">
    <source>
        <dbReference type="Proteomes" id="UP001478862"/>
    </source>
</evidence>
<comment type="caution">
    <text evidence="1">The sequence shown here is derived from an EMBL/GenBank/DDBJ whole genome shotgun (WGS) entry which is preliminary data.</text>
</comment>
<accession>A0ABV1MTS3</accession>
<dbReference type="RefSeq" id="WP_349660417.1">
    <property type="nucleotide sequence ID" value="NZ_JBEGDG010000010.1"/>
</dbReference>
<proteinExistence type="predicted"/>
<organism evidence="1 2">
    <name type="scientific">Lysinibacillus zambalensis</name>
    <dbReference type="NCBI Taxonomy" id="3160866"/>
    <lineage>
        <taxon>Bacteria</taxon>
        <taxon>Bacillati</taxon>
        <taxon>Bacillota</taxon>
        <taxon>Bacilli</taxon>
        <taxon>Bacillales</taxon>
        <taxon>Bacillaceae</taxon>
        <taxon>Lysinibacillus</taxon>
    </lineage>
</organism>
<dbReference type="EMBL" id="JBEGDG010000010">
    <property type="protein sequence ID" value="MEQ6355906.1"/>
    <property type="molecule type" value="Genomic_DNA"/>
</dbReference>
<evidence type="ECO:0008006" key="3">
    <source>
        <dbReference type="Google" id="ProtNLM"/>
    </source>
</evidence>